<accession>A0A173U361</accession>
<reference evidence="1 2" key="1">
    <citation type="submission" date="2015-09" db="EMBL/GenBank/DDBJ databases">
        <authorList>
            <consortium name="Pathogen Informatics"/>
        </authorList>
    </citation>
    <scope>NUCLEOTIDE SEQUENCE [LARGE SCALE GENOMIC DNA]</scope>
    <source>
        <strain evidence="1 2">2789STDY5608887</strain>
    </source>
</reference>
<protein>
    <submittedName>
        <fullName evidence="1">Uncharacterized protein</fullName>
    </submittedName>
</protein>
<dbReference type="AlphaFoldDB" id="A0A173U361"/>
<evidence type="ECO:0000313" key="2">
    <source>
        <dbReference type="Proteomes" id="UP000095453"/>
    </source>
</evidence>
<proteinExistence type="predicted"/>
<dbReference type="EMBL" id="CYXX01000012">
    <property type="protein sequence ID" value="CUN09274.1"/>
    <property type="molecule type" value="Genomic_DNA"/>
</dbReference>
<sequence length="70" mass="7828">MDCGIVSYVAGTTPISNDTVAGILAENFVYSELYRLYKKHNLKGNKPCCSIYDNYELILCLLTGTIENME</sequence>
<gene>
    <name evidence="1" type="ORF">ERS852444_01844</name>
</gene>
<dbReference type="Proteomes" id="UP000095453">
    <property type="component" value="Unassembled WGS sequence"/>
</dbReference>
<evidence type="ECO:0000313" key="1">
    <source>
        <dbReference type="EMBL" id="CUN09274.1"/>
    </source>
</evidence>
<organism evidence="1 2">
    <name type="scientific">Roseburia inulinivorans</name>
    <dbReference type="NCBI Taxonomy" id="360807"/>
    <lineage>
        <taxon>Bacteria</taxon>
        <taxon>Bacillati</taxon>
        <taxon>Bacillota</taxon>
        <taxon>Clostridia</taxon>
        <taxon>Lachnospirales</taxon>
        <taxon>Lachnospiraceae</taxon>
        <taxon>Roseburia</taxon>
    </lineage>
</organism>
<name>A0A173U361_9FIRM</name>